<dbReference type="Proteomes" id="UP000255036">
    <property type="component" value="Unassembled WGS sequence"/>
</dbReference>
<dbReference type="PANTHER" id="PTHR40078:SF1">
    <property type="entry name" value="INTEGRAL MEMBRANE PROTEIN"/>
    <property type="match status" value="1"/>
</dbReference>
<dbReference type="EMBL" id="QRCT01000019">
    <property type="protein sequence ID" value="RDU23860.1"/>
    <property type="molecule type" value="Genomic_DNA"/>
</dbReference>
<reference evidence="2 3" key="1">
    <citation type="submission" date="2018-07" db="EMBL/GenBank/DDBJ databases">
        <title>Anaerosacharophilus polymeroproducens gen. nov. sp. nov., an anaerobic bacterium isolated from salt field.</title>
        <authorList>
            <person name="Kim W."/>
            <person name="Yang S.-H."/>
            <person name="Oh J."/>
            <person name="Lee J.-H."/>
            <person name="Kwon K.K."/>
        </authorList>
    </citation>
    <scope>NUCLEOTIDE SEQUENCE [LARGE SCALE GENOMIC DNA]</scope>
    <source>
        <strain evidence="2 3">MCWD5</strain>
    </source>
</reference>
<evidence type="ECO:0008006" key="4">
    <source>
        <dbReference type="Google" id="ProtNLM"/>
    </source>
</evidence>
<keyword evidence="3" id="KW-1185">Reference proteome</keyword>
<keyword evidence="1" id="KW-0812">Transmembrane</keyword>
<dbReference type="PANTHER" id="PTHR40078">
    <property type="entry name" value="INTEGRAL MEMBRANE PROTEIN-RELATED"/>
    <property type="match status" value="1"/>
</dbReference>
<evidence type="ECO:0000313" key="2">
    <source>
        <dbReference type="EMBL" id="RDU23860.1"/>
    </source>
</evidence>
<keyword evidence="1" id="KW-0472">Membrane</keyword>
<comment type="caution">
    <text evidence="2">The sequence shown here is derived from an EMBL/GenBank/DDBJ whole genome shotgun (WGS) entry which is preliminary data.</text>
</comment>
<feature type="transmembrane region" description="Helical" evidence="1">
    <location>
        <begin position="12"/>
        <end position="33"/>
    </location>
</feature>
<dbReference type="AlphaFoldDB" id="A0A371AWL3"/>
<protein>
    <recommendedName>
        <fullName evidence="4">Membrane protein YczE</fullName>
    </recommendedName>
</protein>
<feature type="transmembrane region" description="Helical" evidence="1">
    <location>
        <begin position="111"/>
        <end position="139"/>
    </location>
</feature>
<feature type="transmembrane region" description="Helical" evidence="1">
    <location>
        <begin position="87"/>
        <end position="105"/>
    </location>
</feature>
<gene>
    <name evidence="2" type="ORF">DWV06_07620</name>
</gene>
<name>A0A371AWL3_9FIRM</name>
<dbReference type="InterPro" id="IPR038750">
    <property type="entry name" value="YczE/YyaS-like"/>
</dbReference>
<dbReference type="OrthoDB" id="1902994at2"/>
<dbReference type="RefSeq" id="WP_115481729.1">
    <property type="nucleotide sequence ID" value="NZ_QRCT01000019.1"/>
</dbReference>
<evidence type="ECO:0000256" key="1">
    <source>
        <dbReference type="SAM" id="Phobius"/>
    </source>
</evidence>
<feature type="transmembrane region" description="Helical" evidence="1">
    <location>
        <begin position="53"/>
        <end position="75"/>
    </location>
</feature>
<evidence type="ECO:0000313" key="3">
    <source>
        <dbReference type="Proteomes" id="UP000255036"/>
    </source>
</evidence>
<proteinExistence type="predicted"/>
<accession>A0A371AWL3</accession>
<sequence length="210" mass="22693">MEGKISKKYRCILACVGIFFAAVGVAFNAKAGLGNDPIGVFYDGVRSALNMSGSQLGVASNIINACLLLFVFVFGRKYINIGTVIHFLLYGNFVTVGTYAYLSIFGNSDLLLYKIIASVIGCLLLYLGVAIFITVDIGIDAMTGIVMTFKDKFGCEFKYVKWGFDIVLVVVGFVCGGKVGAITIATVIFAAPLIQFFAQKVKKLCIMHKI</sequence>
<dbReference type="Pfam" id="PF19700">
    <property type="entry name" value="DUF6198"/>
    <property type="match status" value="1"/>
</dbReference>
<keyword evidence="1" id="KW-1133">Transmembrane helix</keyword>
<organism evidence="2 3">
    <name type="scientific">Anaerosacchariphilus polymeriproducens</name>
    <dbReference type="NCBI Taxonomy" id="1812858"/>
    <lineage>
        <taxon>Bacteria</taxon>
        <taxon>Bacillati</taxon>
        <taxon>Bacillota</taxon>
        <taxon>Clostridia</taxon>
        <taxon>Lachnospirales</taxon>
        <taxon>Lachnospiraceae</taxon>
        <taxon>Anaerosacchariphilus</taxon>
    </lineage>
</organism>